<comment type="caution">
    <text evidence="1">The sequence shown here is derived from an EMBL/GenBank/DDBJ whole genome shotgun (WGS) entry which is preliminary data.</text>
</comment>
<organism evidence="1 2">
    <name type="scientific">Brachionus plicatilis</name>
    <name type="common">Marine rotifer</name>
    <name type="synonym">Brachionus muelleri</name>
    <dbReference type="NCBI Taxonomy" id="10195"/>
    <lineage>
        <taxon>Eukaryota</taxon>
        <taxon>Metazoa</taxon>
        <taxon>Spiralia</taxon>
        <taxon>Gnathifera</taxon>
        <taxon>Rotifera</taxon>
        <taxon>Eurotatoria</taxon>
        <taxon>Monogononta</taxon>
        <taxon>Pseudotrocha</taxon>
        <taxon>Ploima</taxon>
        <taxon>Brachionidae</taxon>
        <taxon>Brachionus</taxon>
    </lineage>
</organism>
<sequence length="216" mass="23863">MMITYTHLVAKMNVYPWQQVRMDNSWLYTLNVDAHIRQLPLTHIHLCTAQPFTTTGTMDTRRTPTTSRTPSTINLSTHRLANTLSTALPPPLNAYTTPSLSSTHTSFADTTGAFSYATFTDLYTLIVFMSYKSSVSADFNIKLLVNSCSNTATESYSRSVNSSTALATTGTVPPIGYKPFSADEQKSSSTRSATCLLAMHFWSGLIKLRPRITSLL</sequence>
<proteinExistence type="predicted"/>
<evidence type="ECO:0000313" key="2">
    <source>
        <dbReference type="Proteomes" id="UP000276133"/>
    </source>
</evidence>
<evidence type="ECO:0000313" key="1">
    <source>
        <dbReference type="EMBL" id="RNA39170.1"/>
    </source>
</evidence>
<name>A0A3M7SUA4_BRAPC</name>
<dbReference type="EMBL" id="REGN01000778">
    <property type="protein sequence ID" value="RNA39170.1"/>
    <property type="molecule type" value="Genomic_DNA"/>
</dbReference>
<dbReference type="AlphaFoldDB" id="A0A3M7SUA4"/>
<keyword evidence="2" id="KW-1185">Reference proteome</keyword>
<dbReference type="Proteomes" id="UP000276133">
    <property type="component" value="Unassembled WGS sequence"/>
</dbReference>
<gene>
    <name evidence="1" type="ORF">BpHYR1_016325</name>
</gene>
<protein>
    <submittedName>
        <fullName evidence="1">Uncharacterized protein</fullName>
    </submittedName>
</protein>
<accession>A0A3M7SUA4</accession>
<reference evidence="1 2" key="1">
    <citation type="journal article" date="2018" name="Sci. Rep.">
        <title>Genomic signatures of local adaptation to the degree of environmental predictability in rotifers.</title>
        <authorList>
            <person name="Franch-Gras L."/>
            <person name="Hahn C."/>
            <person name="Garcia-Roger E.M."/>
            <person name="Carmona M.J."/>
            <person name="Serra M."/>
            <person name="Gomez A."/>
        </authorList>
    </citation>
    <scope>NUCLEOTIDE SEQUENCE [LARGE SCALE GENOMIC DNA]</scope>
    <source>
        <strain evidence="1">HYR1</strain>
    </source>
</reference>